<dbReference type="Pfam" id="PF18052">
    <property type="entry name" value="Rx_N"/>
    <property type="match status" value="1"/>
</dbReference>
<keyword evidence="6" id="KW-1185">Reference proteome</keyword>
<proteinExistence type="predicted"/>
<evidence type="ECO:0000259" key="4">
    <source>
        <dbReference type="Pfam" id="PF18052"/>
    </source>
</evidence>
<dbReference type="InterPro" id="IPR041118">
    <property type="entry name" value="Rx_N"/>
</dbReference>
<name>A0A822ZWF7_NELNU</name>
<sequence length="82" mass="9480">MEVVILSAFMKEILGSFKNPIIQEYGLITGVKKELKNLESIFWTIEAVLEDAEEQQSKNKAITDWLWKLKDAAYDADDVFIR</sequence>
<keyword evidence="2" id="KW-0547">Nucleotide-binding</keyword>
<comment type="caution">
    <text evidence="5">The sequence shown here is derived from an EMBL/GenBank/DDBJ whole genome shotgun (WGS) entry which is preliminary data.</text>
</comment>
<dbReference type="Gene3D" id="1.20.5.4130">
    <property type="match status" value="1"/>
</dbReference>
<keyword evidence="3" id="KW-0611">Plant defense</keyword>
<evidence type="ECO:0000313" key="5">
    <source>
        <dbReference type="EMBL" id="DAD47599.1"/>
    </source>
</evidence>
<dbReference type="Proteomes" id="UP000607653">
    <property type="component" value="Unassembled WGS sequence"/>
</dbReference>
<evidence type="ECO:0000256" key="2">
    <source>
        <dbReference type="ARBA" id="ARBA00022741"/>
    </source>
</evidence>
<dbReference type="EMBL" id="DUZY01000008">
    <property type="protein sequence ID" value="DAD47599.1"/>
    <property type="molecule type" value="Genomic_DNA"/>
</dbReference>
<organism evidence="5 6">
    <name type="scientific">Nelumbo nucifera</name>
    <name type="common">Sacred lotus</name>
    <dbReference type="NCBI Taxonomy" id="4432"/>
    <lineage>
        <taxon>Eukaryota</taxon>
        <taxon>Viridiplantae</taxon>
        <taxon>Streptophyta</taxon>
        <taxon>Embryophyta</taxon>
        <taxon>Tracheophyta</taxon>
        <taxon>Spermatophyta</taxon>
        <taxon>Magnoliopsida</taxon>
        <taxon>Proteales</taxon>
        <taxon>Nelumbonaceae</taxon>
        <taxon>Nelumbo</taxon>
    </lineage>
</organism>
<dbReference type="GO" id="GO:0006952">
    <property type="term" value="P:defense response"/>
    <property type="evidence" value="ECO:0007669"/>
    <property type="project" value="UniProtKB-KW"/>
</dbReference>
<accession>A0A822ZWF7</accession>
<evidence type="ECO:0000256" key="1">
    <source>
        <dbReference type="ARBA" id="ARBA00022737"/>
    </source>
</evidence>
<reference evidence="5 6" key="1">
    <citation type="journal article" date="2020" name="Mol. Biol. Evol.">
        <title>Distinct Expression and Methylation Patterns for Genes with Different Fates following a Single Whole-Genome Duplication in Flowering Plants.</title>
        <authorList>
            <person name="Shi T."/>
            <person name="Rahmani R.S."/>
            <person name="Gugger P.F."/>
            <person name="Wang M."/>
            <person name="Li H."/>
            <person name="Zhang Y."/>
            <person name="Li Z."/>
            <person name="Wang Q."/>
            <person name="Van de Peer Y."/>
            <person name="Marchal K."/>
            <person name="Chen J."/>
        </authorList>
    </citation>
    <scope>NUCLEOTIDE SEQUENCE [LARGE SCALE GENOMIC DNA]</scope>
    <source>
        <tissue evidence="5">Leaf</tissue>
    </source>
</reference>
<evidence type="ECO:0000313" key="6">
    <source>
        <dbReference type="Proteomes" id="UP000607653"/>
    </source>
</evidence>
<dbReference type="AlphaFoldDB" id="A0A822ZWF7"/>
<dbReference type="GO" id="GO:0000166">
    <property type="term" value="F:nucleotide binding"/>
    <property type="evidence" value="ECO:0007669"/>
    <property type="project" value="UniProtKB-KW"/>
</dbReference>
<evidence type="ECO:0000256" key="3">
    <source>
        <dbReference type="ARBA" id="ARBA00022821"/>
    </source>
</evidence>
<gene>
    <name evidence="5" type="ORF">HUJ06_017536</name>
</gene>
<feature type="domain" description="Disease resistance N-terminal" evidence="4">
    <location>
        <begin position="9"/>
        <end position="79"/>
    </location>
</feature>
<protein>
    <recommendedName>
        <fullName evidence="4">Disease resistance N-terminal domain-containing protein</fullName>
    </recommendedName>
</protein>
<keyword evidence="1" id="KW-0677">Repeat</keyword>